<keyword evidence="11" id="KW-0285">Flavoprotein</keyword>
<evidence type="ECO:0000256" key="4">
    <source>
        <dbReference type="ARBA" id="ARBA00022714"/>
    </source>
</evidence>
<name>A0A0G4G738_VITBC</name>
<sequence>MKVEGQGYKYDGGREGIVWYRVVSFNQLWQLIGSAKDTDTYKLVRGNTMMGVYQNEKFDVYIDISAIPSLGEISLTDVNNQQQIDIGSAVTLTELRAFLLEHDKRRGELTSKYGVLASHIHMVANWHVRNVASWAGNLVMAREKGFPSDLATILSGADATLTVDLITTTTPTSSSKEEEGSIHAQPETRVMTVLDFVRTESFGEGKRAFVRQLHLPASGADQHMRTFRAALRPQNSHALLNAAFNAKLTASTITQCSIVIGAVGGDPSVFPHGRALSAPLTSELLKHVDLIKAAMSNEGEDSLKALYTSAAAQLLKEMKLKPLPEYVTVTQPEAKLAYRESLLLSFLYKFVLTMLHTALRGAGKSLPAHLLSAIEPLKRPVSDGNQAYKPDPSLYPVSYAIPKLAGHEQAAGEAEYVDDLPSGKSDLYAAFVLAGRCCRTIEGIKADKALAVDGVEAFVGASDVVSVIGGSNTPEGFGGEEVFASRETLYVGQPVGMVIATSQRLANEAARLVEVEYGAATATPILTLQDAMDKRSFYSLDFSLQTIASGNVEEGLKNAPHVASRRVSCGGQSHFYMEKQTAYCTPADGGTRFTLYSSTQDPQLARRCVSSASNTPPHHINVVARRVGGAYGGKLTRMLPAACACMIGAKIMKTAVRMATDITTDMTMNGGRNPFLADYRVGYSSGGVITALDISSYQNAGCTLDYSIGVCHEYNEALDSVYYVPNWRSRVFPCRTNLPSNTAVRSFGHIQSAFIIECVIEDVARQVGKTPEAVRELNMYSLRNAVSPTGQPLEHYTMPTVWSRVKDKAGYADRVAEIEQYNAANRWRKRGLAITPVKYGVGWHPAGALLNVSADGTVLIFSGGVEMGQGLLTKVTQVAAKTLGVPIDKIVIGDTNTHTIPNFGGTGGSVGSGTNAEAVRLACEELKARLSPVKDKLIADNDGKVPSWETLVSTANRAAINLSVTGYFAAPGTSGVHEGVGGQWWKYPSSYFNFGACCVEAEIDVLTGEVELRRADLVYDCGQSLNPAVDIGQIEGGFIMGVGYFLREEVLTGLGGETISNGTWEYKPPCSLDIPISFNVELLKDCPFPKGILRSKASGEPPMILSRAAYGAVKAAIEAARKERGVSAPDESTGDVLLWHSPLTVDRVQQACHVTVGHMSDTLCLT</sequence>
<evidence type="ECO:0000256" key="3">
    <source>
        <dbReference type="ARBA" id="ARBA00022505"/>
    </source>
</evidence>
<evidence type="ECO:0000313" key="15">
    <source>
        <dbReference type="Proteomes" id="UP000041254"/>
    </source>
</evidence>
<dbReference type="FunFam" id="3.30.365.10:FF:000001">
    <property type="entry name" value="Xanthine dehydrogenase oxidase"/>
    <property type="match status" value="1"/>
</dbReference>
<dbReference type="GO" id="GO:0071949">
    <property type="term" value="F:FAD binding"/>
    <property type="evidence" value="ECO:0007669"/>
    <property type="project" value="InterPro"/>
</dbReference>
<dbReference type="Pfam" id="PF20256">
    <property type="entry name" value="MoCoBD_2"/>
    <property type="match status" value="1"/>
</dbReference>
<feature type="binding site" evidence="11">
    <location>
        <position position="228"/>
    </location>
    <ligand>
        <name>FAD</name>
        <dbReference type="ChEBI" id="CHEBI:57692"/>
    </ligand>
</feature>
<dbReference type="InterPro" id="IPR008274">
    <property type="entry name" value="AldOxase/xan_DH_MoCoBD1"/>
</dbReference>
<dbReference type="FunFam" id="3.30.365.10:FF:000002">
    <property type="entry name" value="Xanthine dehydrogenase oxidase"/>
    <property type="match status" value="1"/>
</dbReference>
<dbReference type="OMA" id="LTATNCY"/>
<feature type="binding site" evidence="11">
    <location>
        <position position="747"/>
    </location>
    <ligand>
        <name>substrate</name>
    </ligand>
</feature>
<dbReference type="Gene3D" id="3.30.43.10">
    <property type="entry name" value="Uridine Diphospho-n-acetylenolpyruvylglucosamine Reductase, domain 2"/>
    <property type="match status" value="1"/>
</dbReference>
<keyword evidence="7" id="KW-0408">Iron</keyword>
<dbReference type="PANTHER" id="PTHR11908">
    <property type="entry name" value="XANTHINE DEHYDROGENASE"/>
    <property type="match status" value="1"/>
</dbReference>
<dbReference type="GO" id="GO:0051537">
    <property type="term" value="F:2 iron, 2 sulfur cluster binding"/>
    <property type="evidence" value="ECO:0007669"/>
    <property type="project" value="UniProtKB-KW"/>
</dbReference>
<keyword evidence="8" id="KW-0411">Iron-sulfur</keyword>
<dbReference type="InterPro" id="IPR016166">
    <property type="entry name" value="FAD-bd_PCMH"/>
</dbReference>
<feature type="binding site" evidence="12">
    <location>
        <position position="908"/>
    </location>
    <ligand>
        <name>Mo-molybdopterin</name>
        <dbReference type="ChEBI" id="CHEBI:71302"/>
    </ligand>
    <ligandPart>
        <name>Mo</name>
        <dbReference type="ChEBI" id="CHEBI:28685"/>
    </ligandPart>
</feature>
<dbReference type="Pfam" id="PF00941">
    <property type="entry name" value="FAD_binding_5"/>
    <property type="match status" value="1"/>
</dbReference>
<dbReference type="PIRSF" id="PIRSF000127">
    <property type="entry name" value="Xanthine_DH"/>
    <property type="match status" value="1"/>
</dbReference>
<dbReference type="InterPro" id="IPR036318">
    <property type="entry name" value="FAD-bd_PCMH-like_sf"/>
</dbReference>
<dbReference type="SMART" id="SM01008">
    <property type="entry name" value="Ald_Xan_dh_C"/>
    <property type="match status" value="1"/>
</dbReference>
<feature type="domain" description="FAD-binding PCMH-type" evidence="13">
    <location>
        <begin position="10"/>
        <end position="220"/>
    </location>
</feature>
<dbReference type="Gene3D" id="3.30.465.10">
    <property type="match status" value="1"/>
</dbReference>
<comment type="cofactor">
    <cofactor evidence="12">
        <name>Mo-molybdopterin</name>
        <dbReference type="ChEBI" id="CHEBI:71302"/>
    </cofactor>
    <text evidence="12">Binds 1 Mo-molybdopterin (Mo-MPT) cofactor per subunit.</text>
</comment>
<dbReference type="InterPro" id="IPR002346">
    <property type="entry name" value="Mopterin_DH_FAD-bd"/>
</dbReference>
<evidence type="ECO:0000256" key="2">
    <source>
        <dbReference type="ARBA" id="ARBA00006849"/>
    </source>
</evidence>
<dbReference type="InterPro" id="IPR036683">
    <property type="entry name" value="CO_DH_flav_C_dom_sf"/>
</dbReference>
<evidence type="ECO:0000256" key="1">
    <source>
        <dbReference type="ARBA" id="ARBA00001974"/>
    </source>
</evidence>
<evidence type="ECO:0000313" key="14">
    <source>
        <dbReference type="EMBL" id="CEM24435.1"/>
    </source>
</evidence>
<dbReference type="InterPro" id="IPR016208">
    <property type="entry name" value="Ald_Oxase/xanthine_DH-like"/>
</dbReference>
<dbReference type="PANTHER" id="PTHR11908:SF132">
    <property type="entry name" value="ALDEHYDE OXIDASE 1-RELATED"/>
    <property type="match status" value="1"/>
</dbReference>
<dbReference type="InterPro" id="IPR000674">
    <property type="entry name" value="Ald_Oxase/Xan_DH_a/b"/>
</dbReference>
<comment type="cofactor">
    <cofactor evidence="1 11">
        <name>FAD</name>
        <dbReference type="ChEBI" id="CHEBI:57692"/>
    </cofactor>
</comment>
<dbReference type="InterPro" id="IPR037165">
    <property type="entry name" value="AldOxase/xan_DH_Mopterin-bd_sf"/>
</dbReference>
<keyword evidence="15" id="KW-1185">Reference proteome</keyword>
<evidence type="ECO:0000256" key="5">
    <source>
        <dbReference type="ARBA" id="ARBA00022723"/>
    </source>
</evidence>
<dbReference type="AlphaFoldDB" id="A0A0G4G738"/>
<dbReference type="InterPro" id="IPR016169">
    <property type="entry name" value="FAD-bd_PCMH_sub2"/>
</dbReference>
<dbReference type="SUPFAM" id="SSF54665">
    <property type="entry name" value="CO dehydrogenase molybdoprotein N-domain-like"/>
    <property type="match status" value="1"/>
</dbReference>
<dbReference type="InterPro" id="IPR036856">
    <property type="entry name" value="Ald_Oxase/Xan_DH_a/b_sf"/>
</dbReference>
<feature type="binding site" evidence="11">
    <location>
        <begin position="133"/>
        <end position="137"/>
    </location>
    <ligand>
        <name>FAD</name>
        <dbReference type="ChEBI" id="CHEBI:57692"/>
    </ligand>
</feature>
<dbReference type="PhylomeDB" id="A0A0G4G738"/>
<dbReference type="GO" id="GO:0005506">
    <property type="term" value="F:iron ion binding"/>
    <property type="evidence" value="ECO:0007669"/>
    <property type="project" value="InterPro"/>
</dbReference>
<dbReference type="Proteomes" id="UP000041254">
    <property type="component" value="Unassembled WGS sequence"/>
</dbReference>
<evidence type="ECO:0000256" key="7">
    <source>
        <dbReference type="ARBA" id="ARBA00023004"/>
    </source>
</evidence>
<dbReference type="Pfam" id="PF01315">
    <property type="entry name" value="Ald_Xan_dh_C"/>
    <property type="match status" value="1"/>
</dbReference>
<keyword evidence="4" id="KW-0001">2Fe-2S</keyword>
<gene>
    <name evidence="14" type="ORF">Vbra_3187</name>
</gene>
<dbReference type="InterPro" id="IPR016167">
    <property type="entry name" value="FAD-bd_PCMH_sub1"/>
</dbReference>
<dbReference type="Gene3D" id="3.90.1170.50">
    <property type="entry name" value="Aldehyde oxidase/xanthine dehydrogenase, a/b hammerhead"/>
    <property type="match status" value="1"/>
</dbReference>
<feature type="binding site" evidence="12">
    <location>
        <position position="600"/>
    </location>
    <ligand>
        <name>Mo-molybdopterin</name>
        <dbReference type="ChEBI" id="CHEBI:71302"/>
    </ligand>
    <ligandPart>
        <name>Mo</name>
        <dbReference type="ChEBI" id="CHEBI:28685"/>
    </ligandPart>
</feature>
<dbReference type="InParanoid" id="A0A0G4G738"/>
<dbReference type="PROSITE" id="PS51387">
    <property type="entry name" value="FAD_PCMH"/>
    <property type="match status" value="1"/>
</dbReference>
<dbReference type="SUPFAM" id="SSF56176">
    <property type="entry name" value="FAD-binding/transporter-associated domain-like"/>
    <property type="match status" value="1"/>
</dbReference>
<feature type="active site" description="Proton acceptor" evidence="10">
    <location>
        <position position="1100"/>
    </location>
</feature>
<dbReference type="InterPro" id="IPR046867">
    <property type="entry name" value="AldOxase/xan_DH_MoCoBD2"/>
</dbReference>
<dbReference type="Pfam" id="PF02738">
    <property type="entry name" value="MoCoBD_1"/>
    <property type="match status" value="1"/>
</dbReference>
<accession>A0A0G4G738</accession>
<proteinExistence type="inferred from homology"/>
<evidence type="ECO:0000256" key="10">
    <source>
        <dbReference type="PIRSR" id="PIRSR000127-1"/>
    </source>
</evidence>
<dbReference type="OrthoDB" id="8300278at2759"/>
<keyword evidence="5 12" id="KW-0479">Metal-binding</keyword>
<dbReference type="SUPFAM" id="SSF56003">
    <property type="entry name" value="Molybdenum cofactor-binding domain"/>
    <property type="match status" value="1"/>
</dbReference>
<organism evidence="14 15">
    <name type="scientific">Vitrella brassicaformis (strain CCMP3155)</name>
    <dbReference type="NCBI Taxonomy" id="1169540"/>
    <lineage>
        <taxon>Eukaryota</taxon>
        <taxon>Sar</taxon>
        <taxon>Alveolata</taxon>
        <taxon>Colpodellida</taxon>
        <taxon>Vitrellaceae</taxon>
        <taxon>Vitrella</taxon>
    </lineage>
</organism>
<keyword evidence="11" id="KW-0274">FAD</keyword>
<reference evidence="14 15" key="1">
    <citation type="submission" date="2014-11" db="EMBL/GenBank/DDBJ databases">
        <authorList>
            <person name="Zhu J."/>
            <person name="Qi W."/>
            <person name="Song R."/>
        </authorList>
    </citation>
    <scope>NUCLEOTIDE SEQUENCE [LARGE SCALE GENOMIC DNA]</scope>
</reference>
<keyword evidence="6" id="KW-0560">Oxidoreductase</keyword>
<evidence type="ECO:0000256" key="9">
    <source>
        <dbReference type="ARBA" id="ARBA00034078"/>
    </source>
</evidence>
<evidence type="ECO:0000256" key="8">
    <source>
        <dbReference type="ARBA" id="ARBA00023014"/>
    </source>
</evidence>
<keyword evidence="3 12" id="KW-0500">Molybdenum</keyword>
<evidence type="ECO:0000259" key="13">
    <source>
        <dbReference type="PROSITE" id="PS51387"/>
    </source>
</evidence>
<evidence type="ECO:0000256" key="12">
    <source>
        <dbReference type="PIRSR" id="PIRSR000127-3"/>
    </source>
</evidence>
<evidence type="ECO:0000256" key="11">
    <source>
        <dbReference type="PIRSR" id="PIRSR000127-2"/>
    </source>
</evidence>
<feature type="binding site" evidence="12">
    <location>
        <position position="745"/>
    </location>
    <ligand>
        <name>Mo-molybdopterin</name>
        <dbReference type="ChEBI" id="CHEBI:71302"/>
    </ligand>
    <ligandPart>
        <name>Mo</name>
        <dbReference type="ChEBI" id="CHEBI:28685"/>
    </ligandPart>
</feature>
<dbReference type="GO" id="GO:0016491">
    <property type="term" value="F:oxidoreductase activity"/>
    <property type="evidence" value="ECO:0007669"/>
    <property type="project" value="UniProtKB-KW"/>
</dbReference>
<dbReference type="InterPro" id="IPR005107">
    <property type="entry name" value="CO_DH_flav_C"/>
</dbReference>
<dbReference type="Gene3D" id="3.30.365.10">
    <property type="entry name" value="Aldehyde oxidase/xanthine dehydrogenase, molybdopterin binding domain"/>
    <property type="match status" value="4"/>
</dbReference>
<dbReference type="VEuPathDB" id="CryptoDB:Vbra_3187"/>
<dbReference type="Gene3D" id="3.30.390.50">
    <property type="entry name" value="CO dehydrogenase flavoprotein, C-terminal domain"/>
    <property type="match status" value="1"/>
</dbReference>
<dbReference type="STRING" id="1169540.A0A0G4G738"/>
<protein>
    <recommendedName>
        <fullName evidence="13">FAD-binding PCMH-type domain-containing protein</fullName>
    </recommendedName>
</protein>
<evidence type="ECO:0000256" key="6">
    <source>
        <dbReference type="ARBA" id="ARBA00023002"/>
    </source>
</evidence>
<dbReference type="Pfam" id="PF03450">
    <property type="entry name" value="CO_deh_flav_C"/>
    <property type="match status" value="1"/>
</dbReference>
<feature type="binding site" evidence="11">
    <location>
        <position position="149"/>
    </location>
    <ligand>
        <name>FAD</name>
        <dbReference type="ChEBI" id="CHEBI:57692"/>
    </ligand>
</feature>
<dbReference type="EMBL" id="CDMY01000581">
    <property type="protein sequence ID" value="CEM24435.1"/>
    <property type="molecule type" value="Genomic_DNA"/>
</dbReference>
<comment type="similarity">
    <text evidence="2">Belongs to the xanthine dehydrogenase family.</text>
</comment>
<dbReference type="SUPFAM" id="SSF55447">
    <property type="entry name" value="CO dehydrogenase flavoprotein C-terminal domain-like"/>
    <property type="match status" value="1"/>
</dbReference>
<comment type="cofactor">
    <cofactor evidence="9">
        <name>[2Fe-2S] cluster</name>
        <dbReference type="ChEBI" id="CHEBI:190135"/>
    </cofactor>
</comment>